<evidence type="ECO:0000313" key="7">
    <source>
        <dbReference type="Proteomes" id="UP000823597"/>
    </source>
</evidence>
<dbReference type="AlphaFoldDB" id="A0A9D9I4V1"/>
<evidence type="ECO:0000256" key="3">
    <source>
        <dbReference type="ARBA" id="ARBA00022692"/>
    </source>
</evidence>
<dbReference type="GO" id="GO:0015288">
    <property type="term" value="F:porin activity"/>
    <property type="evidence" value="ECO:0007669"/>
    <property type="project" value="TreeGrafter"/>
</dbReference>
<protein>
    <submittedName>
        <fullName evidence="6">TolC family protein</fullName>
    </submittedName>
</protein>
<comment type="caution">
    <text evidence="6">The sequence shown here is derived from an EMBL/GenBank/DDBJ whole genome shotgun (WGS) entry which is preliminary data.</text>
</comment>
<evidence type="ECO:0000256" key="5">
    <source>
        <dbReference type="ARBA" id="ARBA00023237"/>
    </source>
</evidence>
<comment type="subcellular location">
    <subcellularLocation>
        <location evidence="1">Cell outer membrane</location>
    </subcellularLocation>
</comment>
<keyword evidence="4" id="KW-0472">Membrane</keyword>
<dbReference type="GO" id="GO:0009279">
    <property type="term" value="C:cell outer membrane"/>
    <property type="evidence" value="ECO:0007669"/>
    <property type="project" value="UniProtKB-SubCell"/>
</dbReference>
<dbReference type="PANTHER" id="PTHR30026:SF20">
    <property type="entry name" value="OUTER MEMBRANE PROTEIN TOLC"/>
    <property type="match status" value="1"/>
</dbReference>
<evidence type="ECO:0000313" key="6">
    <source>
        <dbReference type="EMBL" id="MBO8465989.1"/>
    </source>
</evidence>
<keyword evidence="3" id="KW-0812">Transmembrane</keyword>
<organism evidence="6 7">
    <name type="scientific">Candidatus Merdivivens pullistercoris</name>
    <dbReference type="NCBI Taxonomy" id="2840873"/>
    <lineage>
        <taxon>Bacteria</taxon>
        <taxon>Pseudomonadati</taxon>
        <taxon>Bacteroidota</taxon>
        <taxon>Bacteroidia</taxon>
        <taxon>Bacteroidales</taxon>
        <taxon>Muribaculaceae</taxon>
        <taxon>Muribaculaceae incertae sedis</taxon>
        <taxon>Candidatus Merdivivens</taxon>
    </lineage>
</organism>
<reference evidence="6" key="2">
    <citation type="journal article" date="2021" name="PeerJ">
        <title>Extensive microbial diversity within the chicken gut microbiome revealed by metagenomics and culture.</title>
        <authorList>
            <person name="Gilroy R."/>
            <person name="Ravi A."/>
            <person name="Getino M."/>
            <person name="Pursley I."/>
            <person name="Horton D.L."/>
            <person name="Alikhan N.F."/>
            <person name="Baker D."/>
            <person name="Gharbi K."/>
            <person name="Hall N."/>
            <person name="Watson M."/>
            <person name="Adriaenssens E.M."/>
            <person name="Foster-Nyarko E."/>
            <person name="Jarju S."/>
            <person name="Secka A."/>
            <person name="Antonio M."/>
            <person name="Oren A."/>
            <person name="Chaudhuri R.R."/>
            <person name="La Ragione R."/>
            <person name="Hildebrand F."/>
            <person name="Pallen M.J."/>
        </authorList>
    </citation>
    <scope>NUCLEOTIDE SEQUENCE</scope>
    <source>
        <strain evidence="6">10037</strain>
    </source>
</reference>
<name>A0A9D9I4V1_9BACT</name>
<dbReference type="EMBL" id="JADIME010000086">
    <property type="protein sequence ID" value="MBO8465989.1"/>
    <property type="molecule type" value="Genomic_DNA"/>
</dbReference>
<dbReference type="Proteomes" id="UP000823597">
    <property type="component" value="Unassembled WGS sequence"/>
</dbReference>
<keyword evidence="2" id="KW-1134">Transmembrane beta strand</keyword>
<keyword evidence="5" id="KW-0998">Cell outer membrane</keyword>
<accession>A0A9D9I4V1</accession>
<evidence type="ECO:0000256" key="1">
    <source>
        <dbReference type="ARBA" id="ARBA00004442"/>
    </source>
</evidence>
<dbReference type="Gene3D" id="1.20.1600.10">
    <property type="entry name" value="Outer membrane efflux proteins (OEP)"/>
    <property type="match status" value="1"/>
</dbReference>
<dbReference type="GO" id="GO:1990281">
    <property type="term" value="C:efflux pump complex"/>
    <property type="evidence" value="ECO:0007669"/>
    <property type="project" value="TreeGrafter"/>
</dbReference>
<proteinExistence type="predicted"/>
<dbReference type="InterPro" id="IPR051906">
    <property type="entry name" value="TolC-like"/>
</dbReference>
<dbReference type="PANTHER" id="PTHR30026">
    <property type="entry name" value="OUTER MEMBRANE PROTEIN TOLC"/>
    <property type="match status" value="1"/>
</dbReference>
<sequence length="451" mass="50840">MKLILNKLGLLLLPFAVAVMFPVHITVARELPASGAEREYTLDSCYVLAMENYPMIRQYGIIQKLGELSAKDALSAYVPQINLGGEAAYYSDVVAFPEKIEDLFSQFAGMDFEGLRNDQYKVALDINQAIWDGGYSGAKKAMAIADAEVSAMETATELYSLKSRVTEVYFGILTVGAMIEQSDIAAGILKDNEKMLEACVANGVAMESDLNVLKAEILATEQDRIRLAGAKDTYIRLLSLITGRPMDASTVFAVPEEKLYKEEYGEDEIHRYELALFDAHESSLDARRKMINSSVMPSFSLFAQGYYGYPGMNMFDDMLNYKWGLNGVVGIRFRWNISGLFTRKNHLAQLEQSSGSLELQRETFLFNNRLQQVQKNSEIEQMRVIMEQDEQIIGLRTSIRRASEARLNNGTITANDLVRDIAAETKARLDKSLHRLEYLQKIYEMKYIVND</sequence>
<reference evidence="6" key="1">
    <citation type="submission" date="2020-10" db="EMBL/GenBank/DDBJ databases">
        <authorList>
            <person name="Gilroy R."/>
        </authorList>
    </citation>
    <scope>NUCLEOTIDE SEQUENCE</scope>
    <source>
        <strain evidence="6">10037</strain>
    </source>
</reference>
<evidence type="ECO:0000256" key="4">
    <source>
        <dbReference type="ARBA" id="ARBA00023136"/>
    </source>
</evidence>
<dbReference type="GO" id="GO:0015562">
    <property type="term" value="F:efflux transmembrane transporter activity"/>
    <property type="evidence" value="ECO:0007669"/>
    <property type="project" value="InterPro"/>
</dbReference>
<dbReference type="SUPFAM" id="SSF56954">
    <property type="entry name" value="Outer membrane efflux proteins (OEP)"/>
    <property type="match status" value="1"/>
</dbReference>
<evidence type="ECO:0000256" key="2">
    <source>
        <dbReference type="ARBA" id="ARBA00022452"/>
    </source>
</evidence>
<gene>
    <name evidence="6" type="ORF">IAB93_08365</name>
</gene>